<dbReference type="PANTHER" id="PTHR43712">
    <property type="entry name" value="PUTATIVE (AFU_ORTHOLOGUE AFUA_4G14580)-RELATED"/>
    <property type="match status" value="1"/>
</dbReference>
<evidence type="ECO:0000313" key="2">
    <source>
        <dbReference type="Proteomes" id="UP000663193"/>
    </source>
</evidence>
<protein>
    <submittedName>
        <fullName evidence="1">Uncharacterized protein</fullName>
    </submittedName>
</protein>
<gene>
    <name evidence="1" type="ORF">JI435_151300</name>
</gene>
<dbReference type="InterPro" id="IPR029063">
    <property type="entry name" value="SAM-dependent_MTases_sf"/>
</dbReference>
<accession>A0A7U2I2U3</accession>
<name>A0A7U2I2U3_PHANO</name>
<organism evidence="1 2">
    <name type="scientific">Phaeosphaeria nodorum (strain SN15 / ATCC MYA-4574 / FGSC 10173)</name>
    <name type="common">Glume blotch fungus</name>
    <name type="synonym">Parastagonospora nodorum</name>
    <dbReference type="NCBI Taxonomy" id="321614"/>
    <lineage>
        <taxon>Eukaryota</taxon>
        <taxon>Fungi</taxon>
        <taxon>Dikarya</taxon>
        <taxon>Ascomycota</taxon>
        <taxon>Pezizomycotina</taxon>
        <taxon>Dothideomycetes</taxon>
        <taxon>Pleosporomycetidae</taxon>
        <taxon>Pleosporales</taxon>
        <taxon>Pleosporineae</taxon>
        <taxon>Phaeosphaeriaceae</taxon>
        <taxon>Parastagonospora</taxon>
    </lineage>
</organism>
<dbReference type="PANTHER" id="PTHR43712:SF5">
    <property type="entry name" value="O-METHYLTRANSFERASE ASQN-RELATED"/>
    <property type="match status" value="1"/>
</dbReference>
<reference evidence="2" key="1">
    <citation type="journal article" date="2021" name="BMC Genomics">
        <title>Chromosome-level genome assembly and manually-curated proteome of model necrotroph Parastagonospora nodorum Sn15 reveals a genome-wide trove of candidate effector homologs, and redundancy of virulence-related functions within an accessory chromosome.</title>
        <authorList>
            <person name="Bertazzoni S."/>
            <person name="Jones D.A.B."/>
            <person name="Phan H.T."/>
            <person name="Tan K.-C."/>
            <person name="Hane J.K."/>
        </authorList>
    </citation>
    <scope>NUCLEOTIDE SEQUENCE [LARGE SCALE GENOMIC DNA]</scope>
    <source>
        <strain evidence="2">SN15 / ATCC MYA-4574 / FGSC 10173)</strain>
    </source>
</reference>
<keyword evidence="2" id="KW-1185">Reference proteome</keyword>
<dbReference type="EMBL" id="CP069030">
    <property type="protein sequence ID" value="QRC97786.1"/>
    <property type="molecule type" value="Genomic_DNA"/>
</dbReference>
<dbReference type="Gene3D" id="3.40.50.150">
    <property type="entry name" value="Vaccinia Virus protein VP39"/>
    <property type="match status" value="1"/>
</dbReference>
<evidence type="ECO:0000313" key="1">
    <source>
        <dbReference type="EMBL" id="QRC97786.1"/>
    </source>
</evidence>
<dbReference type="AlphaFoldDB" id="A0A7U2I2U3"/>
<feature type="non-terminal residue" evidence="1">
    <location>
        <position position="96"/>
    </location>
</feature>
<proteinExistence type="predicted"/>
<dbReference type="OrthoDB" id="1606438at2759"/>
<sequence length="96" mass="10865">ADGIEMVEALQKWPASEEVNETDYALANNISGAMYEVFAKDIERGSRFAKGMQIFTEHPQFSISYATDHYDWEALGQAQVVDVEGSRETWTKLSRT</sequence>
<dbReference type="Proteomes" id="UP000663193">
    <property type="component" value="Chromosome 8"/>
</dbReference>
<dbReference type="VEuPathDB" id="FungiDB:JI435_151300"/>